<sequence>MSERYTQIQEAPTANVSMRVLSYLSLDIFVKILIGAMLCFKGEVYAKSLAWYYMGDGSQADYYIGNGAELQIACRQHPVLEVSELLKFQPYYLTEFYYEISSLAFIF</sequence>
<name>A0AAD7L8N2_QUISA</name>
<evidence type="ECO:0000313" key="3">
    <source>
        <dbReference type="Proteomes" id="UP001163823"/>
    </source>
</evidence>
<evidence type="ECO:0000313" key="2">
    <source>
        <dbReference type="EMBL" id="KAJ7953422.1"/>
    </source>
</evidence>
<proteinExistence type="predicted"/>
<reference evidence="2" key="1">
    <citation type="journal article" date="2023" name="Science">
        <title>Elucidation of the pathway for biosynthesis of saponin adjuvants from the soapbark tree.</title>
        <authorList>
            <person name="Reed J."/>
            <person name="Orme A."/>
            <person name="El-Demerdash A."/>
            <person name="Owen C."/>
            <person name="Martin L.B.B."/>
            <person name="Misra R.C."/>
            <person name="Kikuchi S."/>
            <person name="Rejzek M."/>
            <person name="Martin A.C."/>
            <person name="Harkess A."/>
            <person name="Leebens-Mack J."/>
            <person name="Louveau T."/>
            <person name="Stephenson M.J."/>
            <person name="Osbourn A."/>
        </authorList>
    </citation>
    <scope>NUCLEOTIDE SEQUENCE</scope>
    <source>
        <strain evidence="2">S10</strain>
    </source>
</reference>
<keyword evidence="1" id="KW-0812">Transmembrane</keyword>
<protein>
    <submittedName>
        <fullName evidence="2">Uncharacterized protein</fullName>
    </submittedName>
</protein>
<feature type="transmembrane region" description="Helical" evidence="1">
    <location>
        <begin position="20"/>
        <end position="40"/>
    </location>
</feature>
<comment type="caution">
    <text evidence="2">The sequence shown here is derived from an EMBL/GenBank/DDBJ whole genome shotgun (WGS) entry which is preliminary data.</text>
</comment>
<dbReference type="Proteomes" id="UP001163823">
    <property type="component" value="Chromosome 10"/>
</dbReference>
<gene>
    <name evidence="2" type="ORF">O6P43_025130</name>
</gene>
<keyword evidence="1" id="KW-1133">Transmembrane helix</keyword>
<organism evidence="2 3">
    <name type="scientific">Quillaja saponaria</name>
    <name type="common">Soap bark tree</name>
    <dbReference type="NCBI Taxonomy" id="32244"/>
    <lineage>
        <taxon>Eukaryota</taxon>
        <taxon>Viridiplantae</taxon>
        <taxon>Streptophyta</taxon>
        <taxon>Embryophyta</taxon>
        <taxon>Tracheophyta</taxon>
        <taxon>Spermatophyta</taxon>
        <taxon>Magnoliopsida</taxon>
        <taxon>eudicotyledons</taxon>
        <taxon>Gunneridae</taxon>
        <taxon>Pentapetalae</taxon>
        <taxon>rosids</taxon>
        <taxon>fabids</taxon>
        <taxon>Fabales</taxon>
        <taxon>Quillajaceae</taxon>
        <taxon>Quillaja</taxon>
    </lineage>
</organism>
<dbReference type="KEGG" id="qsa:O6P43_025130"/>
<dbReference type="AlphaFoldDB" id="A0AAD7L8N2"/>
<evidence type="ECO:0000256" key="1">
    <source>
        <dbReference type="SAM" id="Phobius"/>
    </source>
</evidence>
<keyword evidence="1" id="KW-0472">Membrane</keyword>
<accession>A0AAD7L8N2</accession>
<dbReference type="EMBL" id="JARAOO010000010">
    <property type="protein sequence ID" value="KAJ7953422.1"/>
    <property type="molecule type" value="Genomic_DNA"/>
</dbReference>
<keyword evidence="3" id="KW-1185">Reference proteome</keyword>